<reference evidence="2 3" key="1">
    <citation type="journal article" date="2015" name="Nature">
        <title>rRNA introns, odd ribosomes, and small enigmatic genomes across a large radiation of phyla.</title>
        <authorList>
            <person name="Brown C.T."/>
            <person name="Hug L.A."/>
            <person name="Thomas B.C."/>
            <person name="Sharon I."/>
            <person name="Castelle C.J."/>
            <person name="Singh A."/>
            <person name="Wilkins M.J."/>
            <person name="Williams K.H."/>
            <person name="Banfield J.F."/>
        </authorList>
    </citation>
    <scope>NUCLEOTIDE SEQUENCE [LARGE SCALE GENOMIC DNA]</scope>
</reference>
<name>A0A0G1K454_9BACT</name>
<feature type="transmembrane region" description="Helical" evidence="1">
    <location>
        <begin position="46"/>
        <end position="65"/>
    </location>
</feature>
<dbReference type="EMBL" id="LCJM01000025">
    <property type="protein sequence ID" value="KKT78268.1"/>
    <property type="molecule type" value="Genomic_DNA"/>
</dbReference>
<organism evidence="2 3">
    <name type="scientific">Candidatus Giovannonibacteria bacterium GW2011_GWC2_44_8</name>
    <dbReference type="NCBI Taxonomy" id="1618657"/>
    <lineage>
        <taxon>Bacteria</taxon>
        <taxon>Candidatus Giovannoniibacteriota</taxon>
    </lineage>
</organism>
<accession>A0A0G1K454</accession>
<keyword evidence="1" id="KW-1133">Transmembrane helix</keyword>
<feature type="transmembrane region" description="Helical" evidence="1">
    <location>
        <begin position="77"/>
        <end position="98"/>
    </location>
</feature>
<sequence>MNNTLAVIKNMFYFFSSLEGLLILIPPIVVSYYFSSRLSIKWVQYTISLLGSLLLLIFIFLFYVLNTNPGMESLGVFFYFLIGLPYTIIISPLTVFLIDRHRNK</sequence>
<protein>
    <submittedName>
        <fullName evidence="2">Uncharacterized protein</fullName>
    </submittedName>
</protein>
<gene>
    <name evidence="2" type="ORF">UW74_C0025G0008</name>
</gene>
<keyword evidence="1" id="KW-0472">Membrane</keyword>
<evidence type="ECO:0000256" key="1">
    <source>
        <dbReference type="SAM" id="Phobius"/>
    </source>
</evidence>
<keyword evidence="1" id="KW-0812">Transmembrane</keyword>
<dbReference type="Proteomes" id="UP000034889">
    <property type="component" value="Unassembled WGS sequence"/>
</dbReference>
<dbReference type="AlphaFoldDB" id="A0A0G1K454"/>
<proteinExistence type="predicted"/>
<evidence type="ECO:0000313" key="3">
    <source>
        <dbReference type="Proteomes" id="UP000034889"/>
    </source>
</evidence>
<feature type="transmembrane region" description="Helical" evidence="1">
    <location>
        <begin position="12"/>
        <end position="34"/>
    </location>
</feature>
<comment type="caution">
    <text evidence="2">The sequence shown here is derived from an EMBL/GenBank/DDBJ whole genome shotgun (WGS) entry which is preliminary data.</text>
</comment>
<evidence type="ECO:0000313" key="2">
    <source>
        <dbReference type="EMBL" id="KKT78268.1"/>
    </source>
</evidence>